<keyword evidence="2" id="KW-0158">Chromosome</keyword>
<name>A0A0L0H539_SPIPD</name>
<dbReference type="GO" id="GO:0032259">
    <property type="term" value="P:methylation"/>
    <property type="evidence" value="ECO:0007669"/>
    <property type="project" value="UniProtKB-KW"/>
</dbReference>
<evidence type="ECO:0000259" key="10">
    <source>
        <dbReference type="PROSITE" id="PS50868"/>
    </source>
</evidence>
<keyword evidence="12" id="KW-1185">Reference proteome</keyword>
<dbReference type="GO" id="GO:0008270">
    <property type="term" value="F:zinc ion binding"/>
    <property type="evidence" value="ECO:0007669"/>
    <property type="project" value="InterPro"/>
</dbReference>
<dbReference type="SMART" id="SM00317">
    <property type="entry name" value="SET"/>
    <property type="match status" value="1"/>
</dbReference>
<evidence type="ECO:0000259" key="8">
    <source>
        <dbReference type="PROSITE" id="PS50280"/>
    </source>
</evidence>
<proteinExistence type="predicted"/>
<feature type="domain" description="Post-SET" evidence="10">
    <location>
        <begin position="285"/>
        <end position="301"/>
    </location>
</feature>
<accession>A0A0L0H539</accession>
<dbReference type="AlphaFoldDB" id="A0A0L0H539"/>
<keyword evidence="5" id="KW-0949">S-adenosyl-L-methionine</keyword>
<evidence type="ECO:0000256" key="5">
    <source>
        <dbReference type="ARBA" id="ARBA00022691"/>
    </source>
</evidence>
<evidence type="ECO:0000256" key="1">
    <source>
        <dbReference type="ARBA" id="ARBA00004286"/>
    </source>
</evidence>
<dbReference type="GeneID" id="27691857"/>
<evidence type="ECO:0000256" key="6">
    <source>
        <dbReference type="ARBA" id="ARBA00022723"/>
    </source>
</evidence>
<keyword evidence="7" id="KW-0862">Zinc</keyword>
<dbReference type="Pfam" id="PF05033">
    <property type="entry name" value="Pre-SET"/>
    <property type="match status" value="1"/>
</dbReference>
<dbReference type="VEuPathDB" id="FungiDB:SPPG_08714"/>
<dbReference type="OMA" id="VDSMVPK"/>
<dbReference type="PANTHER" id="PTHR46223">
    <property type="entry name" value="HISTONE-LYSINE N-METHYLTRANSFERASE SUV39H"/>
    <property type="match status" value="1"/>
</dbReference>
<feature type="domain" description="SET" evidence="8">
    <location>
        <begin position="138"/>
        <end position="264"/>
    </location>
</feature>
<dbReference type="EMBL" id="KQ257474">
    <property type="protein sequence ID" value="KNC95848.1"/>
    <property type="molecule type" value="Genomic_DNA"/>
</dbReference>
<dbReference type="Gene3D" id="2.170.270.10">
    <property type="entry name" value="SET domain"/>
    <property type="match status" value="1"/>
</dbReference>
<evidence type="ECO:0000259" key="9">
    <source>
        <dbReference type="PROSITE" id="PS50867"/>
    </source>
</evidence>
<dbReference type="GO" id="GO:0005634">
    <property type="term" value="C:nucleus"/>
    <property type="evidence" value="ECO:0007669"/>
    <property type="project" value="InterPro"/>
</dbReference>
<dbReference type="RefSeq" id="XP_016603887.1">
    <property type="nucleotide sequence ID" value="XM_016756867.1"/>
</dbReference>
<dbReference type="EMBL" id="KQ257474">
    <property type="protein sequence ID" value="KNC95847.1"/>
    <property type="molecule type" value="Genomic_DNA"/>
</dbReference>
<evidence type="ECO:0000313" key="12">
    <source>
        <dbReference type="Proteomes" id="UP000053201"/>
    </source>
</evidence>
<keyword evidence="6" id="KW-0479">Metal-binding</keyword>
<evidence type="ECO:0000256" key="7">
    <source>
        <dbReference type="ARBA" id="ARBA00022833"/>
    </source>
</evidence>
<dbReference type="eggNOG" id="KOG1082">
    <property type="taxonomic scope" value="Eukaryota"/>
</dbReference>
<dbReference type="PROSITE" id="PS50868">
    <property type="entry name" value="POST_SET"/>
    <property type="match status" value="1"/>
</dbReference>
<dbReference type="Pfam" id="PF00856">
    <property type="entry name" value="SET"/>
    <property type="match status" value="1"/>
</dbReference>
<evidence type="ECO:0000256" key="3">
    <source>
        <dbReference type="ARBA" id="ARBA00022603"/>
    </source>
</evidence>
<dbReference type="SUPFAM" id="SSF82199">
    <property type="entry name" value="SET domain"/>
    <property type="match status" value="1"/>
</dbReference>
<evidence type="ECO:0008006" key="13">
    <source>
        <dbReference type="Google" id="ProtNLM"/>
    </source>
</evidence>
<dbReference type="Proteomes" id="UP000053201">
    <property type="component" value="Unassembled WGS sequence"/>
</dbReference>
<feature type="domain" description="Pre-SET" evidence="9">
    <location>
        <begin position="76"/>
        <end position="135"/>
    </location>
</feature>
<keyword evidence="3" id="KW-0489">Methyltransferase</keyword>
<evidence type="ECO:0000256" key="2">
    <source>
        <dbReference type="ARBA" id="ARBA00022454"/>
    </source>
</evidence>
<reference evidence="11 12" key="1">
    <citation type="submission" date="2009-08" db="EMBL/GenBank/DDBJ databases">
        <title>The Genome Sequence of Spizellomyces punctatus strain DAOM BR117.</title>
        <authorList>
            <consortium name="The Broad Institute Genome Sequencing Platform"/>
            <person name="Russ C."/>
            <person name="Cuomo C."/>
            <person name="Shea T."/>
            <person name="Young S.K."/>
            <person name="Zeng Q."/>
            <person name="Koehrsen M."/>
            <person name="Haas B."/>
            <person name="Borodovsky M."/>
            <person name="Guigo R."/>
            <person name="Alvarado L."/>
            <person name="Berlin A."/>
            <person name="Bochicchio J."/>
            <person name="Borenstein D."/>
            <person name="Chapman S."/>
            <person name="Chen Z."/>
            <person name="Engels R."/>
            <person name="Freedman E."/>
            <person name="Gellesch M."/>
            <person name="Goldberg J."/>
            <person name="Griggs A."/>
            <person name="Gujja S."/>
            <person name="Heiman D."/>
            <person name="Hepburn T."/>
            <person name="Howarth C."/>
            <person name="Jen D."/>
            <person name="Larson L."/>
            <person name="Lewis B."/>
            <person name="Mehta T."/>
            <person name="Park D."/>
            <person name="Pearson M."/>
            <person name="Roberts A."/>
            <person name="Saif S."/>
            <person name="Shenoy N."/>
            <person name="Sisk P."/>
            <person name="Stolte C."/>
            <person name="Sykes S."/>
            <person name="Thomson T."/>
            <person name="Walk T."/>
            <person name="White J."/>
            <person name="Yandava C."/>
            <person name="Burger G."/>
            <person name="Gray M.W."/>
            <person name="Holland P.W.H."/>
            <person name="King N."/>
            <person name="Lang F.B.F."/>
            <person name="Roger A.J."/>
            <person name="Ruiz-Trillo I."/>
            <person name="Lander E."/>
            <person name="Nusbaum C."/>
        </authorList>
    </citation>
    <scope>NUCLEOTIDE SEQUENCE [LARGE SCALE GENOMIC DNA]</scope>
    <source>
        <strain evidence="11 12">DAOM BR117</strain>
    </source>
</reference>
<dbReference type="InterPro" id="IPR003616">
    <property type="entry name" value="Post-SET_dom"/>
</dbReference>
<organism evidence="11 12">
    <name type="scientific">Spizellomyces punctatus (strain DAOM BR117)</name>
    <dbReference type="NCBI Taxonomy" id="645134"/>
    <lineage>
        <taxon>Eukaryota</taxon>
        <taxon>Fungi</taxon>
        <taxon>Fungi incertae sedis</taxon>
        <taxon>Chytridiomycota</taxon>
        <taxon>Chytridiomycota incertae sedis</taxon>
        <taxon>Chytridiomycetes</taxon>
        <taxon>Spizellomycetales</taxon>
        <taxon>Spizellomycetaceae</taxon>
        <taxon>Spizellomyces</taxon>
    </lineage>
</organism>
<dbReference type="SMART" id="SM00468">
    <property type="entry name" value="PreSET"/>
    <property type="match status" value="1"/>
</dbReference>
<dbReference type="PANTHER" id="PTHR46223:SF3">
    <property type="entry name" value="HISTONE-LYSINE N-METHYLTRANSFERASE SET-23"/>
    <property type="match status" value="1"/>
</dbReference>
<dbReference type="InterPro" id="IPR001214">
    <property type="entry name" value="SET_dom"/>
</dbReference>
<dbReference type="STRING" id="645134.A0A0L0H539"/>
<dbReference type="PROSITE" id="PS50280">
    <property type="entry name" value="SET"/>
    <property type="match status" value="1"/>
</dbReference>
<dbReference type="RefSeq" id="XP_016603889.1">
    <property type="nucleotide sequence ID" value="XM_016756869.1"/>
</dbReference>
<dbReference type="InterPro" id="IPR046341">
    <property type="entry name" value="SET_dom_sf"/>
</dbReference>
<evidence type="ECO:0000256" key="4">
    <source>
        <dbReference type="ARBA" id="ARBA00022679"/>
    </source>
</evidence>
<evidence type="ECO:0000313" key="11">
    <source>
        <dbReference type="EMBL" id="KNC95848.1"/>
    </source>
</evidence>
<keyword evidence="4" id="KW-0808">Transferase</keyword>
<dbReference type="RefSeq" id="XP_016603888.1">
    <property type="nucleotide sequence ID" value="XM_016756868.1"/>
</dbReference>
<protein>
    <recommendedName>
        <fullName evidence="13">Histone-lysine N-methyltransferase</fullName>
    </recommendedName>
</protein>
<dbReference type="SMART" id="SM00508">
    <property type="entry name" value="PostSET"/>
    <property type="match status" value="1"/>
</dbReference>
<dbReference type="EMBL" id="KQ257474">
    <property type="protein sequence ID" value="KNC95849.1"/>
    <property type="molecule type" value="Genomic_DNA"/>
</dbReference>
<dbReference type="GO" id="GO:0005694">
    <property type="term" value="C:chromosome"/>
    <property type="evidence" value="ECO:0007669"/>
    <property type="project" value="UniProtKB-SubCell"/>
</dbReference>
<gene>
    <name evidence="11" type="ORF">SPPG_08714</name>
</gene>
<dbReference type="InterPro" id="IPR050973">
    <property type="entry name" value="H3K9_Histone-Lys_N-MTase"/>
</dbReference>
<comment type="subcellular location">
    <subcellularLocation>
        <location evidence="1">Chromosome</location>
    </subcellularLocation>
</comment>
<sequence>MPKSCDHSQIELDASTGMSLVVIQDLSGGKENVPVRAEWHDADGIQSNASPSPPFRAFQYITRNLIPPQAAEPFYDGCTCQHSCLDMPSACACTTTHAPAYTQMGFLKLETPPIYECNSNCTCPRTCSNRVVQHGLKAPLCVFKHDSNKGWGVRALSVILAGAFVTEYAGEVIGTKEAERRWIEMKKTGSSNYILCLREYGPDGQVYRTNIDPLRFGNVARFISHSCSPNLGMHIARIDSIVPSAALFVLRDIQPGEELTFDYGGSASLNWAESGDGVIENAHDGRIECLCGSSNCRGYLPYDPAL</sequence>
<dbReference type="PROSITE" id="PS50867">
    <property type="entry name" value="PRE_SET"/>
    <property type="match status" value="1"/>
</dbReference>
<dbReference type="GO" id="GO:0042054">
    <property type="term" value="F:histone methyltransferase activity"/>
    <property type="evidence" value="ECO:0007669"/>
    <property type="project" value="InterPro"/>
</dbReference>
<dbReference type="OrthoDB" id="308383at2759"/>
<dbReference type="InterPro" id="IPR007728">
    <property type="entry name" value="Pre-SET_dom"/>
</dbReference>